<evidence type="ECO:0000313" key="2">
    <source>
        <dbReference type="EMBL" id="ABD44824.1"/>
    </source>
</evidence>
<dbReference type="HOGENOM" id="CLU_2989461_0_0_5"/>
<organism evidence="2 3">
    <name type="scientific">Ehrlichia chaffeensis (strain ATCC CRL-10679 / Arkansas)</name>
    <dbReference type="NCBI Taxonomy" id="205920"/>
    <lineage>
        <taxon>Bacteria</taxon>
        <taxon>Pseudomonadati</taxon>
        <taxon>Pseudomonadota</taxon>
        <taxon>Alphaproteobacteria</taxon>
        <taxon>Rickettsiales</taxon>
        <taxon>Anaplasmataceae</taxon>
        <taxon>Ehrlichia</taxon>
    </lineage>
</organism>
<keyword evidence="3" id="KW-1185">Reference proteome</keyword>
<feature type="transmembrane region" description="Helical" evidence="1">
    <location>
        <begin position="32"/>
        <end position="50"/>
    </location>
</feature>
<keyword evidence="1" id="KW-1133">Transmembrane helix</keyword>
<proteinExistence type="predicted"/>
<protein>
    <submittedName>
        <fullName evidence="2">Uncharacterized protein</fullName>
    </submittedName>
</protein>
<accession>Q2GF58</accession>
<dbReference type="AlphaFoldDB" id="Q2GF58"/>
<dbReference type="EMBL" id="CP000236">
    <property type="protein sequence ID" value="ABD44824.1"/>
    <property type="molecule type" value="Genomic_DNA"/>
</dbReference>
<gene>
    <name evidence="2" type="ordered locus">ECH_1141</name>
</gene>
<dbReference type="KEGG" id="ech:ECH_1141"/>
<reference evidence="2 3" key="1">
    <citation type="journal article" date="2006" name="PLoS Genet.">
        <title>Comparative genomics of emerging human ehrlichiosis agents.</title>
        <authorList>
            <person name="Dunning Hotopp J.C."/>
            <person name="Lin M."/>
            <person name="Madupu R."/>
            <person name="Crabtree J."/>
            <person name="Angiuoli S.V."/>
            <person name="Eisen J.A."/>
            <person name="Seshadri R."/>
            <person name="Ren Q."/>
            <person name="Wu M."/>
            <person name="Utterback T.R."/>
            <person name="Smith S."/>
            <person name="Lewis M."/>
            <person name="Khouri H."/>
            <person name="Zhang C."/>
            <person name="Niu H."/>
            <person name="Lin Q."/>
            <person name="Ohashi N."/>
            <person name="Zhi N."/>
            <person name="Nelson W."/>
            <person name="Brinkac L.M."/>
            <person name="Dodson R.J."/>
            <person name="Rosovitz M.J."/>
            <person name="Sundaram J."/>
            <person name="Daugherty S.C."/>
            <person name="Davidsen T."/>
            <person name="Durkin A.S."/>
            <person name="Gwinn M."/>
            <person name="Haft D.H."/>
            <person name="Selengut J.D."/>
            <person name="Sullivan S.A."/>
            <person name="Zafar N."/>
            <person name="Zhou L."/>
            <person name="Benahmed F."/>
            <person name="Forberger H."/>
            <person name="Halpin R."/>
            <person name="Mulligan S."/>
            <person name="Robinson J."/>
            <person name="White O."/>
            <person name="Rikihisa Y."/>
            <person name="Tettelin H."/>
        </authorList>
    </citation>
    <scope>NUCLEOTIDE SEQUENCE [LARGE SCALE GENOMIC DNA]</scope>
    <source>
        <strain evidence="3">ATCC CRL-10679 / Arkansas</strain>
    </source>
</reference>
<evidence type="ECO:0000313" key="3">
    <source>
        <dbReference type="Proteomes" id="UP000008320"/>
    </source>
</evidence>
<evidence type="ECO:0000256" key="1">
    <source>
        <dbReference type="SAM" id="Phobius"/>
    </source>
</evidence>
<sequence>MFVFPEAVVFVKLFSVSGIIRDMVNSNLVPPPPSYCYILLPLFLFTVAIMKTSLDYF</sequence>
<name>Q2GF58_EHRCR</name>
<dbReference type="Proteomes" id="UP000008320">
    <property type="component" value="Chromosome"/>
</dbReference>
<keyword evidence="1" id="KW-0812">Transmembrane</keyword>
<keyword evidence="1" id="KW-0472">Membrane</keyword>